<dbReference type="InterPro" id="IPR006626">
    <property type="entry name" value="PbH1"/>
</dbReference>
<evidence type="ECO:0000313" key="2">
    <source>
        <dbReference type="EMBL" id="KAA5606506.1"/>
    </source>
</evidence>
<dbReference type="OrthoDB" id="3938151at2"/>
<reference evidence="2 3" key="1">
    <citation type="submission" date="2019-09" db="EMBL/GenBank/DDBJ databases">
        <title>Genome sequence of Roseospira marina, one of the more divergent members of the non-sulfur purple photosynthetic bacterial family, the Rhodospirillaceae.</title>
        <authorList>
            <person name="Meyer T."/>
            <person name="Kyndt J."/>
        </authorList>
    </citation>
    <scope>NUCLEOTIDE SEQUENCE [LARGE SCALE GENOMIC DNA]</scope>
    <source>
        <strain evidence="2 3">DSM 15113</strain>
    </source>
</reference>
<keyword evidence="3" id="KW-1185">Reference proteome</keyword>
<dbReference type="InterPro" id="IPR013783">
    <property type="entry name" value="Ig-like_fold"/>
</dbReference>
<name>A0A5M6IE01_9PROT</name>
<protein>
    <recommendedName>
        <fullName evidence="1">Right handed beta helix domain-containing protein</fullName>
    </recommendedName>
</protein>
<dbReference type="InterPro" id="IPR011050">
    <property type="entry name" value="Pectin_lyase_fold/virulence"/>
</dbReference>
<dbReference type="SUPFAM" id="SSF51126">
    <property type="entry name" value="Pectin lyase-like"/>
    <property type="match status" value="1"/>
</dbReference>
<dbReference type="Pfam" id="PF13385">
    <property type="entry name" value="Laminin_G_3"/>
    <property type="match status" value="2"/>
</dbReference>
<dbReference type="InterPro" id="IPR013320">
    <property type="entry name" value="ConA-like_dom_sf"/>
</dbReference>
<organism evidence="2 3">
    <name type="scientific">Roseospira marina</name>
    <dbReference type="NCBI Taxonomy" id="140057"/>
    <lineage>
        <taxon>Bacteria</taxon>
        <taxon>Pseudomonadati</taxon>
        <taxon>Pseudomonadota</taxon>
        <taxon>Alphaproteobacteria</taxon>
        <taxon>Rhodospirillales</taxon>
        <taxon>Rhodospirillaceae</taxon>
        <taxon>Roseospira</taxon>
    </lineage>
</organism>
<dbReference type="Proteomes" id="UP000324065">
    <property type="component" value="Unassembled WGS sequence"/>
</dbReference>
<evidence type="ECO:0000313" key="3">
    <source>
        <dbReference type="Proteomes" id="UP000324065"/>
    </source>
</evidence>
<accession>A0A5M6IE01</accession>
<dbReference type="SUPFAM" id="SSF49899">
    <property type="entry name" value="Concanavalin A-like lectins/glucanases"/>
    <property type="match status" value="2"/>
</dbReference>
<feature type="domain" description="Right handed beta helix" evidence="1">
    <location>
        <begin position="144"/>
        <end position="252"/>
    </location>
</feature>
<dbReference type="Gene3D" id="2.160.20.10">
    <property type="entry name" value="Single-stranded right-handed beta-helix, Pectin lyase-like"/>
    <property type="match status" value="2"/>
</dbReference>
<dbReference type="AlphaFoldDB" id="A0A5M6IE01"/>
<sequence>MVQPDSAGVTYMAAILVTSLQDLVATLNSVKGGETIALAAGNYGGLTIDGGSLPNLQGLSAPVTITSADPGHPATFSGLNVSDAANLTFDGVTFDYDAAPGSAWWDKPFQVNGSSNITIRDAIFDGDVAEGTHSILDGYGTGFGLYVKGSTGVTVENSHFSMFRQGIVVADSEDTRVLGNEIVAMSGDGIKGSELQTALIEGNYVHDFVTAPGDDWHFDLIQIFANYNGGIAPSSDVTIRGNVLDNGSGVATQSIFVGVGGGYEPGSDPDFHYSNILIEDNLIHNALKNAIAEERTDGAIIRNNTLVHNTDVDATASSVPSIVTNPESTNVQIYNNILPGTLTLAATDGASAAWNNIITQTDDPSAPTYLGKVFADAFGGATTDLLTDLQVLPDSVAAGLGASLSAFDTTPDTLTAAIQVQGGTLFAGEAIALDAGLTRDAAGLVGDGAHFVWTVTDTDTGARVQAGEGSSFAFRPDAVGEYTAQLIVTQADGTVATNTTQVSVADSRLMAHDFSGGSLRDGSSYGGAATLNNGAALVSVDGRTALHLTADSSLTLGDRGANDELYSLNAFTLEMGLQRDRADGGAGVLFNMHGATTVSVTDTGEVSVDFKTLNGDAVSLTTHGAGITDTAWHHLAVSYDAAQGDLLVFVDGALLGQAEASGASLTELSWVPTMGRLWGRSFEGNVSHVTMSSTALDADDAAALDTGFEGMIRSGGSLDAMKAFTAGEADSPVDAAPSAPTPVWHLNETLDVDGDSAPDAVFQGDMAFATEADGNVYVDGNGGYLDVQDPAMLFGRDQVSLFVDMRLDDMPDGRTRVLWQKDMVTVSADDDGGLTFQVYDEAGGRTNVRVGDAGIDAGAWHNVGFAIDTEADRFNAYVDGQLVASETIDVAVPDASDWGLWLGGSPWGDRVDAGFDNLAVYDTFIDAATADVLFNADHADLAIA</sequence>
<dbReference type="InterPro" id="IPR012334">
    <property type="entry name" value="Pectin_lyas_fold"/>
</dbReference>
<gene>
    <name evidence="2" type="ORF">F1188_06485</name>
</gene>
<comment type="caution">
    <text evidence="2">The sequence shown here is derived from an EMBL/GenBank/DDBJ whole genome shotgun (WGS) entry which is preliminary data.</text>
</comment>
<dbReference type="SMART" id="SM00710">
    <property type="entry name" value="PbH1"/>
    <property type="match status" value="6"/>
</dbReference>
<dbReference type="Gene3D" id="2.60.120.200">
    <property type="match status" value="2"/>
</dbReference>
<dbReference type="EMBL" id="VWPJ01000004">
    <property type="protein sequence ID" value="KAA5606506.1"/>
    <property type="molecule type" value="Genomic_DNA"/>
</dbReference>
<dbReference type="Pfam" id="PF13229">
    <property type="entry name" value="Beta_helix"/>
    <property type="match status" value="1"/>
</dbReference>
<dbReference type="InterPro" id="IPR039448">
    <property type="entry name" value="Beta_helix"/>
</dbReference>
<dbReference type="Gene3D" id="2.60.40.10">
    <property type="entry name" value="Immunoglobulins"/>
    <property type="match status" value="1"/>
</dbReference>
<evidence type="ECO:0000259" key="1">
    <source>
        <dbReference type="Pfam" id="PF13229"/>
    </source>
</evidence>
<proteinExistence type="predicted"/>